<feature type="compositionally biased region" description="Basic and acidic residues" evidence="2">
    <location>
        <begin position="45"/>
        <end position="64"/>
    </location>
</feature>
<sequence length="304" mass="34486">MMEEVSITVAYDAHIISQMCEEEILAGLVADSIPKQAVPSKKPKLRESRTEEENPHNRYQKENRRLQETSLRLEQENDELAQKLVTSKIALKNALDQTEDKVDELIKELSVTKQRLVEAENEKRTMEEERGQLKEMFRAALEKAELESKKTTRIIADYKKICSQMNSRLETQQASGGADLAAVKSKVMDCDRCCKLLSNDGTIQVSSSSGDARDSSSDQIGEQVQELAQTKLQMVEAMCRIQELEHQNSALLHKLQAAKNTWFSKTLGSLKMANGSQQQFGPREGTWGLSMRRHSLWEWRSAQV</sequence>
<dbReference type="Proteomes" id="UP000694580">
    <property type="component" value="Chromosome 4"/>
</dbReference>
<dbReference type="PANTHER" id="PTHR47728:SF1">
    <property type="entry name" value="RAB GTPASE ACTIVATING PROTEIN 1 LIKE"/>
    <property type="match status" value="1"/>
</dbReference>
<feature type="coiled-coil region" evidence="1">
    <location>
        <begin position="227"/>
        <end position="261"/>
    </location>
</feature>
<dbReference type="PANTHER" id="PTHR47728">
    <property type="entry name" value="RAB GTPASE-ACTIVATING PROTEIN 1-LIKE"/>
    <property type="match status" value="1"/>
</dbReference>
<organism evidence="3 4">
    <name type="scientific">Denticeps clupeoides</name>
    <name type="common">denticle herring</name>
    <dbReference type="NCBI Taxonomy" id="299321"/>
    <lineage>
        <taxon>Eukaryota</taxon>
        <taxon>Metazoa</taxon>
        <taxon>Chordata</taxon>
        <taxon>Craniata</taxon>
        <taxon>Vertebrata</taxon>
        <taxon>Euteleostomi</taxon>
        <taxon>Actinopterygii</taxon>
        <taxon>Neopterygii</taxon>
        <taxon>Teleostei</taxon>
        <taxon>Clupei</taxon>
        <taxon>Clupeiformes</taxon>
        <taxon>Denticipitoidei</taxon>
        <taxon>Denticipitidae</taxon>
        <taxon>Denticeps</taxon>
    </lineage>
</organism>
<dbReference type="CTD" id="565728"/>
<evidence type="ECO:0000256" key="2">
    <source>
        <dbReference type="SAM" id="MobiDB-lite"/>
    </source>
</evidence>
<reference evidence="3 4" key="1">
    <citation type="submission" date="2020-06" db="EMBL/GenBank/DDBJ databases">
        <authorList>
            <consortium name="Wellcome Sanger Institute Data Sharing"/>
        </authorList>
    </citation>
    <scope>NUCLEOTIDE SEQUENCE [LARGE SCALE GENOMIC DNA]</scope>
</reference>
<protein>
    <recommendedName>
        <fullName evidence="5">RAB GTPase activating protein 1-like 2</fullName>
    </recommendedName>
</protein>
<feature type="region of interest" description="Disordered" evidence="2">
    <location>
        <begin position="36"/>
        <end position="64"/>
    </location>
</feature>
<dbReference type="GeneTree" id="ENSGT00940000154611"/>
<evidence type="ECO:0000313" key="3">
    <source>
        <dbReference type="Ensembl" id="ENSDCDP00010001945.1"/>
    </source>
</evidence>
<proteinExistence type="predicted"/>
<dbReference type="AlphaFoldDB" id="A0AAY4A228"/>
<reference evidence="3" key="3">
    <citation type="submission" date="2025-09" db="UniProtKB">
        <authorList>
            <consortium name="Ensembl"/>
        </authorList>
    </citation>
    <scope>IDENTIFICATION</scope>
</reference>
<evidence type="ECO:0000313" key="4">
    <source>
        <dbReference type="Proteomes" id="UP000694580"/>
    </source>
</evidence>
<evidence type="ECO:0000256" key="1">
    <source>
        <dbReference type="SAM" id="Coils"/>
    </source>
</evidence>
<evidence type="ECO:0008006" key="5">
    <source>
        <dbReference type="Google" id="ProtNLM"/>
    </source>
</evidence>
<accession>A0AAY4A228</accession>
<gene>
    <name evidence="3" type="primary">LOC114788634</name>
</gene>
<dbReference type="Ensembl" id="ENSDCDT00010002021.1">
    <property type="protein sequence ID" value="ENSDCDP00010001945.1"/>
    <property type="gene ID" value="ENSDCDG00010000968.1"/>
</dbReference>
<reference evidence="3" key="2">
    <citation type="submission" date="2025-08" db="UniProtKB">
        <authorList>
            <consortium name="Ensembl"/>
        </authorList>
    </citation>
    <scope>IDENTIFICATION</scope>
</reference>
<name>A0AAY4A228_9TELE</name>
<keyword evidence="1" id="KW-0175">Coiled coil</keyword>
<keyword evidence="4" id="KW-1185">Reference proteome</keyword>